<evidence type="ECO:0000256" key="4">
    <source>
        <dbReference type="ARBA" id="ARBA00023015"/>
    </source>
</evidence>
<dbReference type="InterPro" id="IPR011605">
    <property type="entry name" value="NusB_fam"/>
</dbReference>
<dbReference type="Gene3D" id="1.10.940.10">
    <property type="entry name" value="NusB-like"/>
    <property type="match status" value="1"/>
</dbReference>
<keyword evidence="2 6" id="KW-0889">Transcription antitermination</keyword>
<evidence type="ECO:0000313" key="9">
    <source>
        <dbReference type="Proteomes" id="UP001597295"/>
    </source>
</evidence>
<comment type="function">
    <text evidence="6">Involved in transcription antitermination. Required for transcription of ribosomal RNA (rRNA) genes. Binds specifically to the boxA antiterminator sequence of the ribosomal RNA (rrn) operons.</text>
</comment>
<accession>A0ABW5DR83</accession>
<keyword evidence="3 6" id="KW-0694">RNA-binding</keyword>
<gene>
    <name evidence="6 8" type="primary">nusB</name>
    <name evidence="8" type="ORF">ACFSM5_09340</name>
</gene>
<dbReference type="RefSeq" id="WP_379876060.1">
    <property type="nucleotide sequence ID" value="NZ_JBHUIP010000009.1"/>
</dbReference>
<dbReference type="EMBL" id="JBHUIP010000009">
    <property type="protein sequence ID" value="MFD2263088.1"/>
    <property type="molecule type" value="Genomic_DNA"/>
</dbReference>
<dbReference type="SUPFAM" id="SSF48013">
    <property type="entry name" value="NusB-like"/>
    <property type="match status" value="1"/>
</dbReference>
<dbReference type="NCBIfam" id="TIGR01951">
    <property type="entry name" value="nusB"/>
    <property type="match status" value="1"/>
</dbReference>
<evidence type="ECO:0000256" key="6">
    <source>
        <dbReference type="HAMAP-Rule" id="MF_00073"/>
    </source>
</evidence>
<dbReference type="HAMAP" id="MF_00073">
    <property type="entry name" value="NusB"/>
    <property type="match status" value="1"/>
</dbReference>
<evidence type="ECO:0000256" key="5">
    <source>
        <dbReference type="ARBA" id="ARBA00023163"/>
    </source>
</evidence>
<keyword evidence="9" id="KW-1185">Reference proteome</keyword>
<protein>
    <recommendedName>
        <fullName evidence="6">Transcription antitermination protein NusB</fullName>
    </recommendedName>
    <alternativeName>
        <fullName evidence="6">Antitermination factor NusB</fullName>
    </alternativeName>
</protein>
<evidence type="ECO:0000256" key="2">
    <source>
        <dbReference type="ARBA" id="ARBA00022814"/>
    </source>
</evidence>
<keyword evidence="4 6" id="KW-0805">Transcription regulation</keyword>
<dbReference type="Pfam" id="PF01029">
    <property type="entry name" value="NusB"/>
    <property type="match status" value="1"/>
</dbReference>
<comment type="caution">
    <text evidence="8">The sequence shown here is derived from an EMBL/GenBank/DDBJ whole genome shotgun (WGS) entry which is preliminary data.</text>
</comment>
<dbReference type="InterPro" id="IPR035926">
    <property type="entry name" value="NusB-like_sf"/>
</dbReference>
<organism evidence="8 9">
    <name type="scientific">Lacibacterium aquatile</name>
    <dbReference type="NCBI Taxonomy" id="1168082"/>
    <lineage>
        <taxon>Bacteria</taxon>
        <taxon>Pseudomonadati</taxon>
        <taxon>Pseudomonadota</taxon>
        <taxon>Alphaproteobacteria</taxon>
        <taxon>Rhodospirillales</taxon>
        <taxon>Rhodospirillaceae</taxon>
    </lineage>
</organism>
<comment type="similarity">
    <text evidence="1 6">Belongs to the NusB family.</text>
</comment>
<evidence type="ECO:0000256" key="1">
    <source>
        <dbReference type="ARBA" id="ARBA00005952"/>
    </source>
</evidence>
<evidence type="ECO:0000256" key="3">
    <source>
        <dbReference type="ARBA" id="ARBA00022884"/>
    </source>
</evidence>
<keyword evidence="5 6" id="KW-0804">Transcription</keyword>
<dbReference type="PANTHER" id="PTHR11078">
    <property type="entry name" value="N UTILIZATION SUBSTANCE PROTEIN B-RELATED"/>
    <property type="match status" value="1"/>
</dbReference>
<reference evidence="9" key="1">
    <citation type="journal article" date="2019" name="Int. J. Syst. Evol. Microbiol.">
        <title>The Global Catalogue of Microorganisms (GCM) 10K type strain sequencing project: providing services to taxonomists for standard genome sequencing and annotation.</title>
        <authorList>
            <consortium name="The Broad Institute Genomics Platform"/>
            <consortium name="The Broad Institute Genome Sequencing Center for Infectious Disease"/>
            <person name="Wu L."/>
            <person name="Ma J."/>
        </authorList>
    </citation>
    <scope>NUCLEOTIDE SEQUENCE [LARGE SCALE GENOMIC DNA]</scope>
    <source>
        <strain evidence="9">CGMCC 1.19062</strain>
    </source>
</reference>
<dbReference type="Proteomes" id="UP001597295">
    <property type="component" value="Unassembled WGS sequence"/>
</dbReference>
<name>A0ABW5DR83_9PROT</name>
<sequence>MSKDTKKPRTNHGRSAARLAAVQAIYSLDINPDSATIRVIADFSSNYLMEGTDKILFGKLVDGAQERRADVDEMIIPNLASGWTIDKIDSVLRAILRVSVYELLAMTEVPSRVVINEYVEIAHAFFTGGEPGMVNGMLDKLARRLRATEFGESA</sequence>
<dbReference type="InterPro" id="IPR006027">
    <property type="entry name" value="NusB_RsmB_TIM44"/>
</dbReference>
<dbReference type="PANTHER" id="PTHR11078:SF3">
    <property type="entry name" value="ANTITERMINATION NUSB DOMAIN-CONTAINING PROTEIN"/>
    <property type="match status" value="1"/>
</dbReference>
<evidence type="ECO:0000259" key="7">
    <source>
        <dbReference type="Pfam" id="PF01029"/>
    </source>
</evidence>
<proteinExistence type="inferred from homology"/>
<feature type="domain" description="NusB/RsmB/TIM44" evidence="7">
    <location>
        <begin position="16"/>
        <end position="143"/>
    </location>
</feature>
<evidence type="ECO:0000313" key="8">
    <source>
        <dbReference type="EMBL" id="MFD2263088.1"/>
    </source>
</evidence>